<organism evidence="1 2">
    <name type="scientific">Mycena metata</name>
    <dbReference type="NCBI Taxonomy" id="1033252"/>
    <lineage>
        <taxon>Eukaryota</taxon>
        <taxon>Fungi</taxon>
        <taxon>Dikarya</taxon>
        <taxon>Basidiomycota</taxon>
        <taxon>Agaricomycotina</taxon>
        <taxon>Agaricomycetes</taxon>
        <taxon>Agaricomycetidae</taxon>
        <taxon>Agaricales</taxon>
        <taxon>Marasmiineae</taxon>
        <taxon>Mycenaceae</taxon>
        <taxon>Mycena</taxon>
    </lineage>
</organism>
<gene>
    <name evidence="1" type="ORF">B0H16DRAFT_1828633</name>
</gene>
<feature type="non-terminal residue" evidence="1">
    <location>
        <position position="1"/>
    </location>
</feature>
<protein>
    <submittedName>
        <fullName evidence="1">Uncharacterized protein</fullName>
    </submittedName>
</protein>
<evidence type="ECO:0000313" key="2">
    <source>
        <dbReference type="Proteomes" id="UP001215598"/>
    </source>
</evidence>
<name>A0AAD7J221_9AGAR</name>
<sequence>TFSSKSPNSFRLIPWPVIPRLDGSVTPADITPRNIRLFFDSSVLKQFKTPRAIEVILKNTARRFHPDRFNELRPVVGSICDWEDRMAVKQAADVVIKTINDL</sequence>
<proteinExistence type="predicted"/>
<dbReference type="Proteomes" id="UP001215598">
    <property type="component" value="Unassembled WGS sequence"/>
</dbReference>
<dbReference type="EMBL" id="JARKIB010000049">
    <property type="protein sequence ID" value="KAJ7755430.1"/>
    <property type="molecule type" value="Genomic_DNA"/>
</dbReference>
<keyword evidence="2" id="KW-1185">Reference proteome</keyword>
<dbReference type="AlphaFoldDB" id="A0AAD7J221"/>
<comment type="caution">
    <text evidence="1">The sequence shown here is derived from an EMBL/GenBank/DDBJ whole genome shotgun (WGS) entry which is preliminary data.</text>
</comment>
<accession>A0AAD7J221</accession>
<feature type="non-terminal residue" evidence="1">
    <location>
        <position position="102"/>
    </location>
</feature>
<reference evidence="1" key="1">
    <citation type="submission" date="2023-03" db="EMBL/GenBank/DDBJ databases">
        <title>Massive genome expansion in bonnet fungi (Mycena s.s.) driven by repeated elements and novel gene families across ecological guilds.</title>
        <authorList>
            <consortium name="Lawrence Berkeley National Laboratory"/>
            <person name="Harder C.B."/>
            <person name="Miyauchi S."/>
            <person name="Viragh M."/>
            <person name="Kuo A."/>
            <person name="Thoen E."/>
            <person name="Andreopoulos B."/>
            <person name="Lu D."/>
            <person name="Skrede I."/>
            <person name="Drula E."/>
            <person name="Henrissat B."/>
            <person name="Morin E."/>
            <person name="Kohler A."/>
            <person name="Barry K."/>
            <person name="LaButti K."/>
            <person name="Morin E."/>
            <person name="Salamov A."/>
            <person name="Lipzen A."/>
            <person name="Mereny Z."/>
            <person name="Hegedus B."/>
            <person name="Baldrian P."/>
            <person name="Stursova M."/>
            <person name="Weitz H."/>
            <person name="Taylor A."/>
            <person name="Grigoriev I.V."/>
            <person name="Nagy L.G."/>
            <person name="Martin F."/>
            <person name="Kauserud H."/>
        </authorList>
    </citation>
    <scope>NUCLEOTIDE SEQUENCE</scope>
    <source>
        <strain evidence="1">CBHHK182m</strain>
    </source>
</reference>
<evidence type="ECO:0000313" key="1">
    <source>
        <dbReference type="EMBL" id="KAJ7755430.1"/>
    </source>
</evidence>